<feature type="region of interest" description="Disordered" evidence="1">
    <location>
        <begin position="552"/>
        <end position="607"/>
    </location>
</feature>
<dbReference type="EMBL" id="CM008973">
    <property type="protein sequence ID" value="PNW76320.1"/>
    <property type="molecule type" value="Genomic_DNA"/>
</dbReference>
<accession>A0A2K3D716</accession>
<reference evidence="2 3" key="1">
    <citation type="journal article" date="2007" name="Science">
        <title>The Chlamydomonas genome reveals the evolution of key animal and plant functions.</title>
        <authorList>
            <person name="Merchant S.S."/>
            <person name="Prochnik S.E."/>
            <person name="Vallon O."/>
            <person name="Harris E.H."/>
            <person name="Karpowicz S.J."/>
            <person name="Witman G.B."/>
            <person name="Terry A."/>
            <person name="Salamov A."/>
            <person name="Fritz-Laylin L.K."/>
            <person name="Marechal-Drouard L."/>
            <person name="Marshall W.F."/>
            <person name="Qu L.H."/>
            <person name="Nelson D.R."/>
            <person name="Sanderfoot A.A."/>
            <person name="Spalding M.H."/>
            <person name="Kapitonov V.V."/>
            <person name="Ren Q."/>
            <person name="Ferris P."/>
            <person name="Lindquist E."/>
            <person name="Shapiro H."/>
            <person name="Lucas S.M."/>
            <person name="Grimwood J."/>
            <person name="Schmutz J."/>
            <person name="Cardol P."/>
            <person name="Cerutti H."/>
            <person name="Chanfreau G."/>
            <person name="Chen C.L."/>
            <person name="Cognat V."/>
            <person name="Croft M.T."/>
            <person name="Dent R."/>
            <person name="Dutcher S."/>
            <person name="Fernandez E."/>
            <person name="Fukuzawa H."/>
            <person name="Gonzalez-Ballester D."/>
            <person name="Gonzalez-Halphen D."/>
            <person name="Hallmann A."/>
            <person name="Hanikenne M."/>
            <person name="Hippler M."/>
            <person name="Inwood W."/>
            <person name="Jabbari K."/>
            <person name="Kalanon M."/>
            <person name="Kuras R."/>
            <person name="Lefebvre P.A."/>
            <person name="Lemaire S.D."/>
            <person name="Lobanov A.V."/>
            <person name="Lohr M."/>
            <person name="Manuell A."/>
            <person name="Meier I."/>
            <person name="Mets L."/>
            <person name="Mittag M."/>
            <person name="Mittelmeier T."/>
            <person name="Moroney J.V."/>
            <person name="Moseley J."/>
            <person name="Napoli C."/>
            <person name="Nedelcu A.M."/>
            <person name="Niyogi K."/>
            <person name="Novoselov S.V."/>
            <person name="Paulsen I.T."/>
            <person name="Pazour G."/>
            <person name="Purton S."/>
            <person name="Ral J.P."/>
            <person name="Riano-Pachon D.M."/>
            <person name="Riekhof W."/>
            <person name="Rymarquis L."/>
            <person name="Schroda M."/>
            <person name="Stern D."/>
            <person name="Umen J."/>
            <person name="Willows R."/>
            <person name="Wilson N."/>
            <person name="Zimmer S.L."/>
            <person name="Allmer J."/>
            <person name="Balk J."/>
            <person name="Bisova K."/>
            <person name="Chen C.J."/>
            <person name="Elias M."/>
            <person name="Gendler K."/>
            <person name="Hauser C."/>
            <person name="Lamb M.R."/>
            <person name="Ledford H."/>
            <person name="Long J.C."/>
            <person name="Minagawa J."/>
            <person name="Page M.D."/>
            <person name="Pan J."/>
            <person name="Pootakham W."/>
            <person name="Roje S."/>
            <person name="Rose A."/>
            <person name="Stahlberg E."/>
            <person name="Terauchi A.M."/>
            <person name="Yang P."/>
            <person name="Ball S."/>
            <person name="Bowler C."/>
            <person name="Dieckmann C.L."/>
            <person name="Gladyshev V.N."/>
            <person name="Green P."/>
            <person name="Jorgensen R."/>
            <person name="Mayfield S."/>
            <person name="Mueller-Roeber B."/>
            <person name="Rajamani S."/>
            <person name="Sayre R.T."/>
            <person name="Brokstein P."/>
            <person name="Dubchak I."/>
            <person name="Goodstein D."/>
            <person name="Hornick L."/>
            <person name="Huang Y.W."/>
            <person name="Jhaveri J."/>
            <person name="Luo Y."/>
            <person name="Martinez D."/>
            <person name="Ngau W.C."/>
            <person name="Otillar B."/>
            <person name="Poliakov A."/>
            <person name="Porter A."/>
            <person name="Szajkowski L."/>
            <person name="Werner G."/>
            <person name="Zhou K."/>
            <person name="Grigoriev I.V."/>
            <person name="Rokhsar D.S."/>
            <person name="Grossman A.R."/>
        </authorList>
    </citation>
    <scope>NUCLEOTIDE SEQUENCE [LARGE SCALE GENOMIC DNA]</scope>
    <source>
        <strain evidence="3">CC-503</strain>
    </source>
</reference>
<feature type="compositionally biased region" description="Gly residues" evidence="1">
    <location>
        <begin position="1"/>
        <end position="12"/>
    </location>
</feature>
<proteinExistence type="predicted"/>
<sequence length="632" mass="62754">MSTGAGAGGGGRANASSPAPSRLLPAAAASGATAGPAGRPVPTSLPTAAASGTSFPGATAATAVAAGSSWCVPRLLRPLVLICDLDDTLVGGELDMSGGADGGGGSGKKAARWSTQQCNAHSAQLAAALDTWRQRWRQQQAQQGLCQKEGGAASGPRAGGAGGSGGGSGAHPPCWFVVNTGRTLPLFLAAQRERCGLLAQPDVLICGVGTRMYTPAPAAAASAVMEPPEPTPAAAAPEDAVTGQQCDWQWVEHKAWAEHVEGLVGSNGGSSGGSSDDLAAEDGEEGADWHIGQVTVAVQEVMQRLGPDSLGWRGAEENESLKLTVTLAVGRLAPGLVALDAALAGRGVRYRLVVGPSDEPGPGWAYADILPVRAGKLAAATYAAQWLLRLERTGACGGDCSAMAPATRASGSAQDSRTAQPLPPGLGLEAVVVAGDAPNDLDMLAGSPHASIAVANCHPTVRRFAAAAMAVEAPTAAASEAAAADRPAPGITGDGRGTLRSTQPHQPHLQPLQAAWDAGAAAVAGVAVATELGPQAGEAARLLLERWRDRHGCASDSSGGNSSGGSGGSNVCEGSGLSLSSMSTDCGSDGRSRVGTGGGGSGGNALRPRVHLARLPAAGGVLEGLRALGYVE</sequence>
<dbReference type="OrthoDB" id="548365at2759"/>
<dbReference type="PANTHER" id="PTHR46521:SF4">
    <property type="entry name" value="SUCROSE-PHOSPHATASE 2-RELATED"/>
    <property type="match status" value="1"/>
</dbReference>
<dbReference type="InterPro" id="IPR023214">
    <property type="entry name" value="HAD_sf"/>
</dbReference>
<feature type="region of interest" description="Disordered" evidence="1">
    <location>
        <begin position="263"/>
        <end position="283"/>
    </location>
</feature>
<name>A0A2K3D716_CHLRE</name>
<evidence type="ECO:0008006" key="4">
    <source>
        <dbReference type="Google" id="ProtNLM"/>
    </source>
</evidence>
<keyword evidence="3" id="KW-1185">Reference proteome</keyword>
<dbReference type="KEGG" id="cre:CHLRE_12g543477v5"/>
<feature type="region of interest" description="Disordered" evidence="1">
    <location>
        <begin position="1"/>
        <end position="45"/>
    </location>
</feature>
<evidence type="ECO:0000313" key="2">
    <source>
        <dbReference type="EMBL" id="PNW76320.1"/>
    </source>
</evidence>
<dbReference type="InterPro" id="IPR036412">
    <property type="entry name" value="HAD-like_sf"/>
</dbReference>
<dbReference type="InterPro" id="IPR051518">
    <property type="entry name" value="Sucrose_Phosphatase"/>
</dbReference>
<dbReference type="GeneID" id="66055736"/>
<feature type="compositionally biased region" description="Polar residues" evidence="1">
    <location>
        <begin position="577"/>
        <end position="586"/>
    </location>
</feature>
<feature type="compositionally biased region" description="Gly residues" evidence="1">
    <location>
        <begin position="157"/>
        <end position="166"/>
    </location>
</feature>
<dbReference type="STRING" id="3055.A0A2K3D716"/>
<protein>
    <recommendedName>
        <fullName evidence="4">Sucrose phosphatase-like domain-containing protein</fullName>
    </recommendedName>
</protein>
<dbReference type="SUPFAM" id="SSF56784">
    <property type="entry name" value="HAD-like"/>
    <property type="match status" value="1"/>
</dbReference>
<organism evidence="2 3">
    <name type="scientific">Chlamydomonas reinhardtii</name>
    <name type="common">Chlamydomonas smithii</name>
    <dbReference type="NCBI Taxonomy" id="3055"/>
    <lineage>
        <taxon>Eukaryota</taxon>
        <taxon>Viridiplantae</taxon>
        <taxon>Chlorophyta</taxon>
        <taxon>core chlorophytes</taxon>
        <taxon>Chlorophyceae</taxon>
        <taxon>CS clade</taxon>
        <taxon>Chlamydomonadales</taxon>
        <taxon>Chlamydomonadaceae</taxon>
        <taxon>Chlamydomonas</taxon>
    </lineage>
</organism>
<dbReference type="Proteomes" id="UP000006906">
    <property type="component" value="Chromosome 12"/>
</dbReference>
<dbReference type="AlphaFoldDB" id="A0A2K3D716"/>
<dbReference type="InParanoid" id="A0A2K3D716"/>
<gene>
    <name evidence="2" type="ORF">CHLRE_12g543477v5</name>
</gene>
<dbReference type="PANTHER" id="PTHR46521">
    <property type="entry name" value="SUCROSE-PHOSPHATASE 2-RELATED"/>
    <property type="match status" value="1"/>
</dbReference>
<evidence type="ECO:0000313" key="3">
    <source>
        <dbReference type="Proteomes" id="UP000006906"/>
    </source>
</evidence>
<dbReference type="RefSeq" id="XP_042919243.1">
    <property type="nucleotide sequence ID" value="XM_043068812.1"/>
</dbReference>
<feature type="compositionally biased region" description="Low complexity" evidence="1">
    <location>
        <begin position="13"/>
        <end position="40"/>
    </location>
</feature>
<evidence type="ECO:0000256" key="1">
    <source>
        <dbReference type="SAM" id="MobiDB-lite"/>
    </source>
</evidence>
<feature type="region of interest" description="Disordered" evidence="1">
    <location>
        <begin position="140"/>
        <end position="166"/>
    </location>
</feature>
<dbReference type="Gramene" id="PNW76320">
    <property type="protein sequence ID" value="PNW76320"/>
    <property type="gene ID" value="CHLRE_12g543477v5"/>
</dbReference>
<dbReference type="Gene3D" id="3.40.50.1000">
    <property type="entry name" value="HAD superfamily/HAD-like"/>
    <property type="match status" value="2"/>
</dbReference>